<accession>A0ACD1I0K6</accession>
<proteinExistence type="predicted"/>
<reference evidence="1" key="1">
    <citation type="submission" date="2018-02" db="EMBL/GenBank/DDBJ databases">
        <title>The genomes of Aspergillus section Nigri reveals drivers in fungal speciation.</title>
        <authorList>
            <consortium name="DOE Joint Genome Institute"/>
            <person name="Vesth T.C."/>
            <person name="Nybo J."/>
            <person name="Theobald S."/>
            <person name="Brandl J."/>
            <person name="Frisvad J.C."/>
            <person name="Nielsen K.F."/>
            <person name="Lyhne E.K."/>
            <person name="Kogle M.E."/>
            <person name="Kuo A."/>
            <person name="Riley R."/>
            <person name="Clum A."/>
            <person name="Nolan M."/>
            <person name="Lipzen A."/>
            <person name="Salamov A."/>
            <person name="Henrissat B."/>
            <person name="Wiebenga A."/>
            <person name="De vries R.P."/>
            <person name="Grigoriev I.V."/>
            <person name="Mortensen U.H."/>
            <person name="Andersen M.R."/>
            <person name="Baker S.E."/>
        </authorList>
    </citation>
    <scope>NUCLEOTIDE SEQUENCE</scope>
    <source>
        <strain evidence="1">CBS 115574</strain>
    </source>
</reference>
<dbReference type="Proteomes" id="UP000249748">
    <property type="component" value="Unassembled WGS sequence"/>
</dbReference>
<evidence type="ECO:0000313" key="2">
    <source>
        <dbReference type="Proteomes" id="UP000249748"/>
    </source>
</evidence>
<gene>
    <name evidence="1" type="ORF">BO79DRAFT_248622</name>
</gene>
<keyword evidence="2" id="KW-1185">Reference proteome</keyword>
<evidence type="ECO:0000313" key="1">
    <source>
        <dbReference type="EMBL" id="RAK83760.1"/>
    </source>
</evidence>
<organism evidence="1 2">
    <name type="scientific">Aspergillus costaricaensis CBS 115574</name>
    <dbReference type="NCBI Taxonomy" id="1448317"/>
    <lineage>
        <taxon>Eukaryota</taxon>
        <taxon>Fungi</taxon>
        <taxon>Dikarya</taxon>
        <taxon>Ascomycota</taxon>
        <taxon>Pezizomycotina</taxon>
        <taxon>Eurotiomycetes</taxon>
        <taxon>Eurotiomycetidae</taxon>
        <taxon>Eurotiales</taxon>
        <taxon>Aspergillaceae</taxon>
        <taxon>Aspergillus</taxon>
        <taxon>Aspergillus subgen. Circumdati</taxon>
    </lineage>
</organism>
<protein>
    <submittedName>
        <fullName evidence="1">Uncharacterized protein</fullName>
    </submittedName>
</protein>
<name>A0ACD1I0K6_9EURO</name>
<sequence>MDGQRVDEGNGMGRRGEKERGRGGEEEQVYLWEAGGFRLGLGWRWTDQQKRINQAQPEDLRLTGATEAREKTAETPAKTMEIGCQSGKQPRKGGAVGVLGREGYSRKGGRWSIDTVQRICSSPVSSSIQGSGNGHWGLVLGRLGAYRSKDSSSSSNNRTLTQQEVVEIKARQDIRQDKKQIAPRLSPHGERPPRVFGSFLDHQFSFETCGAGMRQPRPGPFGRGSRLVSVLKNEAKGNLERDRAVDHWDQRDVSKIPQQLRGGGINEETEKGINQEKKIIRSGVDPATKKEQQKKKGSGIFWETTTAAAGAGTGAPTLWLFLLAGSSPQVLYQAQTVRIPRIRHEARTISRIS</sequence>
<dbReference type="EMBL" id="KZ824584">
    <property type="protein sequence ID" value="RAK83760.1"/>
    <property type="molecule type" value="Genomic_DNA"/>
</dbReference>